<dbReference type="AlphaFoldDB" id="F4NYG2"/>
<dbReference type="STRING" id="684364.F4NYG2"/>
<reference evidence="6 7" key="1">
    <citation type="submission" date="2009-12" db="EMBL/GenBank/DDBJ databases">
        <title>The draft genome of Batrachochytrium dendrobatidis.</title>
        <authorList>
            <consortium name="US DOE Joint Genome Institute (JGI-PGF)"/>
            <person name="Kuo A."/>
            <person name="Salamov A."/>
            <person name="Schmutz J."/>
            <person name="Lucas S."/>
            <person name="Pitluck S."/>
            <person name="Rosenblum E."/>
            <person name="Stajich J."/>
            <person name="Eisen M."/>
            <person name="Grigoriev I.V."/>
        </authorList>
    </citation>
    <scope>NUCLEOTIDE SEQUENCE [LARGE SCALE GENOMIC DNA]</scope>
    <source>
        <strain evidence="7">JAM81 / FGSC 10211</strain>
    </source>
</reference>
<dbReference type="OrthoDB" id="441444at2759"/>
<evidence type="ECO:0000313" key="6">
    <source>
        <dbReference type="EMBL" id="EGF82017.1"/>
    </source>
</evidence>
<dbReference type="GO" id="GO:0005840">
    <property type="term" value="C:ribosome"/>
    <property type="evidence" value="ECO:0007669"/>
    <property type="project" value="UniProtKB-KW"/>
</dbReference>
<dbReference type="GO" id="GO:0005737">
    <property type="term" value="C:cytoplasm"/>
    <property type="evidence" value="ECO:0007669"/>
    <property type="project" value="UniProtKB-ARBA"/>
</dbReference>
<dbReference type="SUPFAM" id="SSF47060">
    <property type="entry name" value="S15/NS1 RNA-binding domain"/>
    <property type="match status" value="1"/>
</dbReference>
<dbReference type="HOGENOM" id="CLU_752253_0_0_1"/>
<dbReference type="CDD" id="cd00353">
    <property type="entry name" value="Ribosomal_S15p_S13e"/>
    <property type="match status" value="1"/>
</dbReference>
<keyword evidence="5" id="KW-0732">Signal</keyword>
<protein>
    <recommendedName>
        <fullName evidence="8">Ribosomal protein S15</fullName>
    </recommendedName>
</protein>
<evidence type="ECO:0000256" key="1">
    <source>
        <dbReference type="ARBA" id="ARBA00008434"/>
    </source>
</evidence>
<evidence type="ECO:0000256" key="3">
    <source>
        <dbReference type="ARBA" id="ARBA00023274"/>
    </source>
</evidence>
<organism evidence="6 7">
    <name type="scientific">Batrachochytrium dendrobatidis (strain JAM81 / FGSC 10211)</name>
    <name type="common">Frog chytrid fungus</name>
    <dbReference type="NCBI Taxonomy" id="684364"/>
    <lineage>
        <taxon>Eukaryota</taxon>
        <taxon>Fungi</taxon>
        <taxon>Fungi incertae sedis</taxon>
        <taxon>Chytridiomycota</taxon>
        <taxon>Chytridiomycota incertae sedis</taxon>
        <taxon>Chytridiomycetes</taxon>
        <taxon>Rhizophydiales</taxon>
        <taxon>Rhizophydiales incertae sedis</taxon>
        <taxon>Batrachochytrium</taxon>
    </lineage>
</organism>
<evidence type="ECO:0000313" key="7">
    <source>
        <dbReference type="Proteomes" id="UP000007241"/>
    </source>
</evidence>
<keyword evidence="3" id="KW-0687">Ribonucleoprotein</keyword>
<evidence type="ECO:0008006" key="8">
    <source>
        <dbReference type="Google" id="ProtNLM"/>
    </source>
</evidence>
<feature type="region of interest" description="Disordered" evidence="4">
    <location>
        <begin position="55"/>
        <end position="85"/>
    </location>
</feature>
<dbReference type="Proteomes" id="UP000007241">
    <property type="component" value="Unassembled WGS sequence"/>
</dbReference>
<keyword evidence="2" id="KW-0689">Ribosomal protein</keyword>
<dbReference type="Pfam" id="PF00312">
    <property type="entry name" value="Ribosomal_S15"/>
    <property type="match status" value="1"/>
</dbReference>
<feature type="compositionally biased region" description="Basic and acidic residues" evidence="4">
    <location>
        <begin position="55"/>
        <end position="69"/>
    </location>
</feature>
<proteinExistence type="inferred from homology"/>
<dbReference type="PANTHER" id="PTHR23321">
    <property type="entry name" value="RIBOSOMAL PROTEIN S15, BACTERIAL AND ORGANELLAR"/>
    <property type="match status" value="1"/>
</dbReference>
<dbReference type="InterPro" id="IPR009068">
    <property type="entry name" value="uS15_NS1_RNA-bd_sf"/>
</dbReference>
<dbReference type="RefSeq" id="XP_006677395.1">
    <property type="nucleotide sequence ID" value="XM_006677332.1"/>
</dbReference>
<evidence type="ECO:0000256" key="5">
    <source>
        <dbReference type="SAM" id="SignalP"/>
    </source>
</evidence>
<dbReference type="PANTHER" id="PTHR23321:SF26">
    <property type="entry name" value="SMALL RIBOSOMAL SUBUNIT PROTEIN US15M"/>
    <property type="match status" value="1"/>
</dbReference>
<dbReference type="EMBL" id="GL882881">
    <property type="protein sequence ID" value="EGF82017.1"/>
    <property type="molecule type" value="Genomic_DNA"/>
</dbReference>
<evidence type="ECO:0000256" key="4">
    <source>
        <dbReference type="SAM" id="MobiDB-lite"/>
    </source>
</evidence>
<dbReference type="GO" id="GO:0003735">
    <property type="term" value="F:structural constituent of ribosome"/>
    <property type="evidence" value="ECO:0007669"/>
    <property type="project" value="InterPro"/>
</dbReference>
<comment type="similarity">
    <text evidence="1">Belongs to the universal ribosomal protein uS15 family.</text>
</comment>
<dbReference type="InParanoid" id="F4NYG2"/>
<dbReference type="InterPro" id="IPR000589">
    <property type="entry name" value="Ribosomal_uS15"/>
</dbReference>
<dbReference type="HAMAP" id="MF_01343_B">
    <property type="entry name" value="Ribosomal_uS15_B"/>
    <property type="match status" value="1"/>
</dbReference>
<sequence length="368" mass="41593">MRFLHFVPPFLLFKLLLVVSRFPAQIKRISRKSHERNLLKIAQLKAKLGEKYRPLGREKRFSPHTDRRSPSQASQPPRPIPKPVRLTPFLVSKSNYRPLDIVPGNIDNVLVKSKAWLDEIKTTAESASASQSTSQSANMGIRQRAFKAEVKNVVNDHTTTLKLPNAAVSKVPESITSEIKNKVHSRLITKQSTLGSKVEDVKTESNSTPDLPIFEPTTAVGPFYRYGLTPSDVETILSITPEVLVNEGQIIDAERAEEQAEMVRRIISLENGRESTIRKFNIARSIEIFQRMPGDTGSPEVQAAIFSVRIAAIQNHLKINRKDKSTKRQLQKWVSKRESILKYLRRKNLSTFVKTCQSIGVDPDTIRV</sequence>
<name>F4NYG2_BATDJ</name>
<accession>F4NYG2</accession>
<evidence type="ECO:0000256" key="2">
    <source>
        <dbReference type="ARBA" id="ARBA00022980"/>
    </source>
</evidence>
<feature type="chain" id="PRO_5003314683" description="Ribosomal protein S15" evidence="5">
    <location>
        <begin position="21"/>
        <end position="368"/>
    </location>
</feature>
<dbReference type="GO" id="GO:0006412">
    <property type="term" value="P:translation"/>
    <property type="evidence" value="ECO:0007669"/>
    <property type="project" value="InterPro"/>
</dbReference>
<dbReference type="NCBIfam" id="TIGR00952">
    <property type="entry name" value="S15_bact"/>
    <property type="match status" value="1"/>
</dbReference>
<keyword evidence="7" id="KW-1185">Reference proteome</keyword>
<dbReference type="PROSITE" id="PS00362">
    <property type="entry name" value="RIBOSOMAL_S15"/>
    <property type="match status" value="1"/>
</dbReference>
<dbReference type="SMART" id="SM01387">
    <property type="entry name" value="Ribosomal_S15"/>
    <property type="match status" value="1"/>
</dbReference>
<dbReference type="GeneID" id="18240477"/>
<dbReference type="InterPro" id="IPR005290">
    <property type="entry name" value="Ribosomal_uS15_bac-type"/>
</dbReference>
<feature type="signal peptide" evidence="5">
    <location>
        <begin position="1"/>
        <end position="20"/>
    </location>
</feature>
<dbReference type="Gene3D" id="1.10.287.10">
    <property type="entry name" value="S15/NS1, RNA-binding"/>
    <property type="match status" value="1"/>
</dbReference>
<gene>
    <name evidence="6" type="ORF">BATDEDRAFT_34531</name>
</gene>
<dbReference type="GO" id="GO:1990904">
    <property type="term" value="C:ribonucleoprotein complex"/>
    <property type="evidence" value="ECO:0007669"/>
    <property type="project" value="UniProtKB-KW"/>
</dbReference>